<evidence type="ECO:0000256" key="1">
    <source>
        <dbReference type="SAM" id="SignalP"/>
    </source>
</evidence>
<organism evidence="2">
    <name type="scientific">Anguilla anguilla</name>
    <name type="common">European freshwater eel</name>
    <name type="synonym">Muraena anguilla</name>
    <dbReference type="NCBI Taxonomy" id="7936"/>
    <lineage>
        <taxon>Eukaryota</taxon>
        <taxon>Metazoa</taxon>
        <taxon>Chordata</taxon>
        <taxon>Craniata</taxon>
        <taxon>Vertebrata</taxon>
        <taxon>Euteleostomi</taxon>
        <taxon>Actinopterygii</taxon>
        <taxon>Neopterygii</taxon>
        <taxon>Teleostei</taxon>
        <taxon>Anguilliformes</taxon>
        <taxon>Anguillidae</taxon>
        <taxon>Anguilla</taxon>
    </lineage>
</organism>
<feature type="signal peptide" evidence="1">
    <location>
        <begin position="1"/>
        <end position="18"/>
    </location>
</feature>
<accession>A0A0E9Q7J3</accession>
<name>A0A0E9Q7J3_ANGAN</name>
<feature type="chain" id="PRO_5002431706" evidence="1">
    <location>
        <begin position="19"/>
        <end position="110"/>
    </location>
</feature>
<dbReference type="EMBL" id="GBXM01095741">
    <property type="protein sequence ID" value="JAH12836.1"/>
    <property type="molecule type" value="Transcribed_RNA"/>
</dbReference>
<protein>
    <submittedName>
        <fullName evidence="2">Uncharacterized protein</fullName>
    </submittedName>
</protein>
<evidence type="ECO:0000313" key="2">
    <source>
        <dbReference type="EMBL" id="JAH12836.1"/>
    </source>
</evidence>
<proteinExistence type="predicted"/>
<reference evidence="2" key="1">
    <citation type="submission" date="2014-11" db="EMBL/GenBank/DDBJ databases">
        <authorList>
            <person name="Amaro Gonzalez C."/>
        </authorList>
    </citation>
    <scope>NUCLEOTIDE SEQUENCE</scope>
</reference>
<sequence length="110" mass="12864">MFVCFYFLLFLFCLFLFSNENLLQPEDIKNVGFRVILDNYDSKCLHWTERGNAVFLCVCVYGLARAHKHPVAPKVQRPPWGPIHLKGLLLHSLIEFLGCYGYNNKQKKKE</sequence>
<reference evidence="2" key="2">
    <citation type="journal article" date="2015" name="Fish Shellfish Immunol.">
        <title>Early steps in the European eel (Anguilla anguilla)-Vibrio vulnificus interaction in the gills: Role of the RtxA13 toxin.</title>
        <authorList>
            <person name="Callol A."/>
            <person name="Pajuelo D."/>
            <person name="Ebbesson L."/>
            <person name="Teles M."/>
            <person name="MacKenzie S."/>
            <person name="Amaro C."/>
        </authorList>
    </citation>
    <scope>NUCLEOTIDE SEQUENCE</scope>
</reference>
<keyword evidence="1" id="KW-0732">Signal</keyword>
<dbReference type="AlphaFoldDB" id="A0A0E9Q7J3"/>